<evidence type="ECO:0000313" key="2">
    <source>
        <dbReference type="EMBL" id="CAB5194687.1"/>
    </source>
</evidence>
<evidence type="ECO:0000256" key="1">
    <source>
        <dbReference type="SAM" id="Phobius"/>
    </source>
</evidence>
<feature type="transmembrane region" description="Helical" evidence="1">
    <location>
        <begin position="47"/>
        <end position="69"/>
    </location>
</feature>
<accession>A0A6J7WC46</accession>
<protein>
    <recommendedName>
        <fullName evidence="3">Holin</fullName>
    </recommendedName>
</protein>
<dbReference type="EMBL" id="LR798214">
    <property type="protein sequence ID" value="CAB5194687.1"/>
    <property type="molecule type" value="Genomic_DNA"/>
</dbReference>
<keyword evidence="1" id="KW-0812">Transmembrane</keyword>
<proteinExistence type="predicted"/>
<evidence type="ECO:0008006" key="3">
    <source>
        <dbReference type="Google" id="ProtNLM"/>
    </source>
</evidence>
<keyword evidence="1" id="KW-1133">Transmembrane helix</keyword>
<keyword evidence="1" id="KW-0472">Membrane</keyword>
<sequence>MTSRDRLSTWVTLIATTTLSLILVSMVSGMMVGLFDEKVDNNKIFEAILPAFQTIVGGFIGLITGIKIATDQRRDGD</sequence>
<name>A0A6J7WC46_9CAUD</name>
<reference evidence="2" key="1">
    <citation type="submission" date="2020-05" db="EMBL/GenBank/DDBJ databases">
        <authorList>
            <person name="Chiriac C."/>
            <person name="Salcher M."/>
            <person name="Ghai R."/>
            <person name="Kavagutti S V."/>
        </authorList>
    </citation>
    <scope>NUCLEOTIDE SEQUENCE</scope>
</reference>
<feature type="transmembrane region" description="Helical" evidence="1">
    <location>
        <begin position="12"/>
        <end position="35"/>
    </location>
</feature>
<gene>
    <name evidence="2" type="ORF">UFOVP171_20</name>
</gene>
<organism evidence="2">
    <name type="scientific">uncultured Caudovirales phage</name>
    <dbReference type="NCBI Taxonomy" id="2100421"/>
    <lineage>
        <taxon>Viruses</taxon>
        <taxon>Duplodnaviria</taxon>
        <taxon>Heunggongvirae</taxon>
        <taxon>Uroviricota</taxon>
        <taxon>Caudoviricetes</taxon>
        <taxon>Peduoviridae</taxon>
        <taxon>Maltschvirus</taxon>
        <taxon>Maltschvirus maltsch</taxon>
    </lineage>
</organism>